<accession>A0A2U2X653</accession>
<keyword evidence="3" id="KW-1185">Reference proteome</keyword>
<evidence type="ECO:0000313" key="3">
    <source>
        <dbReference type="Proteomes" id="UP000245375"/>
    </source>
</evidence>
<reference evidence="2" key="1">
    <citation type="submission" date="2018-05" db="EMBL/GenBank/DDBJ databases">
        <title>Algibacter marinivivus sp. nov., isolated from sample around a algae.</title>
        <authorList>
            <person name="Zhong X."/>
        </authorList>
    </citation>
    <scope>NUCLEOTIDE SEQUENCE [LARGE SCALE GENOMIC DNA]</scope>
    <source>
        <strain evidence="2">ZY111</strain>
    </source>
</reference>
<dbReference type="InterPro" id="IPR011990">
    <property type="entry name" value="TPR-like_helical_dom_sf"/>
</dbReference>
<reference evidence="2" key="2">
    <citation type="submission" date="2018-05" db="EMBL/GenBank/DDBJ databases">
        <authorList>
            <person name="Lanie J.A."/>
            <person name="Ng W.-L."/>
            <person name="Kazmierczak K.M."/>
            <person name="Andrzejewski T.M."/>
            <person name="Davidsen T.M."/>
            <person name="Wayne K.J."/>
            <person name="Tettelin H."/>
            <person name="Glass J.I."/>
            <person name="Rusch D."/>
            <person name="Podicherti R."/>
            <person name="Tsui H.-C.T."/>
            <person name="Winkler M.E."/>
        </authorList>
    </citation>
    <scope>NUCLEOTIDE SEQUENCE [LARGE SCALE GENOMIC DNA]</scope>
    <source>
        <strain evidence="2">ZY111</strain>
    </source>
</reference>
<proteinExistence type="predicted"/>
<evidence type="ECO:0008006" key="4">
    <source>
        <dbReference type="Google" id="ProtNLM"/>
    </source>
</evidence>
<evidence type="ECO:0000256" key="1">
    <source>
        <dbReference type="SAM" id="SignalP"/>
    </source>
</evidence>
<dbReference type="OrthoDB" id="1150971at2"/>
<protein>
    <recommendedName>
        <fullName evidence="4">Tetratricopeptide repeat protein</fullName>
    </recommendedName>
</protein>
<dbReference type="Proteomes" id="UP000245375">
    <property type="component" value="Unassembled WGS sequence"/>
</dbReference>
<dbReference type="RefSeq" id="WP_109351258.1">
    <property type="nucleotide sequence ID" value="NZ_QFRI01000001.1"/>
</dbReference>
<dbReference type="AlphaFoldDB" id="A0A2U2X653"/>
<organism evidence="2 3">
    <name type="scientific">Algibacter marinivivus</name>
    <dbReference type="NCBI Taxonomy" id="2100723"/>
    <lineage>
        <taxon>Bacteria</taxon>
        <taxon>Pseudomonadati</taxon>
        <taxon>Bacteroidota</taxon>
        <taxon>Flavobacteriia</taxon>
        <taxon>Flavobacteriales</taxon>
        <taxon>Flavobacteriaceae</taxon>
        <taxon>Algibacter</taxon>
    </lineage>
</organism>
<feature type="chain" id="PRO_5015763077" description="Tetratricopeptide repeat protein" evidence="1">
    <location>
        <begin position="19"/>
        <end position="207"/>
    </location>
</feature>
<comment type="caution">
    <text evidence="2">The sequence shown here is derived from an EMBL/GenBank/DDBJ whole genome shotgun (WGS) entry which is preliminary data.</text>
</comment>
<dbReference type="SUPFAM" id="SSF48452">
    <property type="entry name" value="TPR-like"/>
    <property type="match status" value="1"/>
</dbReference>
<gene>
    <name evidence="2" type="ORF">DIS18_01390</name>
</gene>
<dbReference type="EMBL" id="QFRI01000001">
    <property type="protein sequence ID" value="PWH83234.1"/>
    <property type="molecule type" value="Genomic_DNA"/>
</dbReference>
<evidence type="ECO:0000313" key="2">
    <source>
        <dbReference type="EMBL" id="PWH83234.1"/>
    </source>
</evidence>
<sequence>MKKLIIIATLLVSGFINAQTNYEKGMQKAFDLWGENKPTEAANLFERIANAEPDNWLPPYYAAQINIIYSFGEKDEEVLSAKLKKAQDLINDATAISKENPEILVLQALLHTAWVAYDGATYGMTLSGKVVELYTKANMLAPENPRVVYCKAEWDIGGAKYFGQDTKPFCKELERAIELFANFKPETPFYPNWGADRAKMLLESCGK</sequence>
<feature type="signal peptide" evidence="1">
    <location>
        <begin position="1"/>
        <end position="18"/>
    </location>
</feature>
<name>A0A2U2X653_9FLAO</name>
<keyword evidence="1" id="KW-0732">Signal</keyword>